<protein>
    <submittedName>
        <fullName evidence="2">Uncharacterized protein</fullName>
    </submittedName>
</protein>
<organism evidence="2 3">
    <name type="scientific">Didymella glomerata</name>
    <dbReference type="NCBI Taxonomy" id="749621"/>
    <lineage>
        <taxon>Eukaryota</taxon>
        <taxon>Fungi</taxon>
        <taxon>Dikarya</taxon>
        <taxon>Ascomycota</taxon>
        <taxon>Pezizomycotina</taxon>
        <taxon>Dothideomycetes</taxon>
        <taxon>Pleosporomycetidae</taxon>
        <taxon>Pleosporales</taxon>
        <taxon>Pleosporineae</taxon>
        <taxon>Didymellaceae</taxon>
        <taxon>Didymella</taxon>
    </lineage>
</organism>
<dbReference type="AlphaFoldDB" id="A0A9W9BXE3"/>
<dbReference type="EMBL" id="JAPEUV010000143">
    <property type="protein sequence ID" value="KAJ4331614.1"/>
    <property type="molecule type" value="Genomic_DNA"/>
</dbReference>
<keyword evidence="3" id="KW-1185">Reference proteome</keyword>
<reference evidence="2" key="1">
    <citation type="submission" date="2022-10" db="EMBL/GenBank/DDBJ databases">
        <title>Tapping the CABI collections for fungal endophytes: first genome assemblies for Collariella, Neodidymelliopsis, Ascochyta clinopodiicola, Didymella pomorum, Didymosphaeria variabile, Neocosmospora piperis and Neocucurbitaria cava.</title>
        <authorList>
            <person name="Hill R."/>
        </authorList>
    </citation>
    <scope>NUCLEOTIDE SEQUENCE</scope>
    <source>
        <strain evidence="2">IMI 360193</strain>
    </source>
</reference>
<evidence type="ECO:0000313" key="3">
    <source>
        <dbReference type="Proteomes" id="UP001140562"/>
    </source>
</evidence>
<accession>A0A9W9BXE3</accession>
<feature type="compositionally biased region" description="Low complexity" evidence="1">
    <location>
        <begin position="141"/>
        <end position="153"/>
    </location>
</feature>
<gene>
    <name evidence="2" type="ORF">N0V87_009012</name>
</gene>
<feature type="compositionally biased region" description="Basic and acidic residues" evidence="1">
    <location>
        <begin position="128"/>
        <end position="138"/>
    </location>
</feature>
<sequence>MTTTERRGRLTYSRLITSLERHYDAVATQLPELQDARRVQILQRAINVALNTARAGLSGALVASPAQLKQELKEQIAETHVRCDAVDDASVQAHDGAPDGVQIYACTSSVSSSNHDSLLASCQQIAPERARGARDSSKENAVPPTAPVAQPATRKVSAVRKTPITKRAASSNPTTNTGIKKRPARDTCSKASTKDHTATPLPVPDNADLAAADALIELKRSPETSFTILASSSSSSTVITPSTNRKKRANSVYEDDTSPPHLLQSQELASSSPGPKRRMLALARYEPVPILAQGLSASEVFALGVEYALQHFSANEGYEGEQMRAWVENQLGLQAPSPPRAPLEVDISGTGGSMAISPVNDSFSHSAIGGGRRAFWDVV</sequence>
<feature type="compositionally biased region" description="Polar residues" evidence="1">
    <location>
        <begin position="263"/>
        <end position="273"/>
    </location>
</feature>
<feature type="compositionally biased region" description="Polar residues" evidence="1">
    <location>
        <begin position="168"/>
        <end position="178"/>
    </location>
</feature>
<dbReference type="Proteomes" id="UP001140562">
    <property type="component" value="Unassembled WGS sequence"/>
</dbReference>
<dbReference type="OrthoDB" id="3790849at2759"/>
<feature type="region of interest" description="Disordered" evidence="1">
    <location>
        <begin position="127"/>
        <end position="205"/>
    </location>
</feature>
<evidence type="ECO:0000313" key="2">
    <source>
        <dbReference type="EMBL" id="KAJ4331614.1"/>
    </source>
</evidence>
<feature type="region of interest" description="Disordered" evidence="1">
    <location>
        <begin position="230"/>
        <end position="274"/>
    </location>
</feature>
<comment type="caution">
    <text evidence="2">The sequence shown here is derived from an EMBL/GenBank/DDBJ whole genome shotgun (WGS) entry which is preliminary data.</text>
</comment>
<name>A0A9W9BXE3_9PLEO</name>
<proteinExistence type="predicted"/>
<feature type="compositionally biased region" description="Basic and acidic residues" evidence="1">
    <location>
        <begin position="184"/>
        <end position="197"/>
    </location>
</feature>
<feature type="compositionally biased region" description="Low complexity" evidence="1">
    <location>
        <begin position="230"/>
        <end position="243"/>
    </location>
</feature>
<evidence type="ECO:0000256" key="1">
    <source>
        <dbReference type="SAM" id="MobiDB-lite"/>
    </source>
</evidence>